<dbReference type="AlphaFoldDB" id="A0A8S9ZS74"/>
<feature type="non-terminal residue" evidence="2">
    <location>
        <position position="1"/>
    </location>
</feature>
<name>A0A8S9ZS74_9BILA</name>
<reference evidence="2" key="1">
    <citation type="journal article" date="2020" name="Ecol. Evol.">
        <title>Genome structure and content of the rice root-knot nematode (Meloidogyne graminicola).</title>
        <authorList>
            <person name="Phan N.T."/>
            <person name="Danchin E.G.J."/>
            <person name="Klopp C."/>
            <person name="Perfus-Barbeoch L."/>
            <person name="Kozlowski D.K."/>
            <person name="Koutsovoulos G.D."/>
            <person name="Lopez-Roques C."/>
            <person name="Bouchez O."/>
            <person name="Zahm M."/>
            <person name="Besnard G."/>
            <person name="Bellafiore S."/>
        </authorList>
    </citation>
    <scope>NUCLEOTIDE SEQUENCE</scope>
    <source>
        <strain evidence="2">VN-18</strain>
    </source>
</reference>
<evidence type="ECO:0000313" key="3">
    <source>
        <dbReference type="Proteomes" id="UP000605970"/>
    </source>
</evidence>
<evidence type="ECO:0000256" key="1">
    <source>
        <dbReference type="ARBA" id="ARBA00009745"/>
    </source>
</evidence>
<protein>
    <submittedName>
        <fullName evidence="2">Serine/threonine protein phosphatase 2A regulatory subunit</fullName>
    </submittedName>
</protein>
<evidence type="ECO:0000313" key="2">
    <source>
        <dbReference type="EMBL" id="KAF7636102.1"/>
    </source>
</evidence>
<dbReference type="EMBL" id="JABEBT010000034">
    <property type="protein sequence ID" value="KAF7636102.1"/>
    <property type="molecule type" value="Genomic_DNA"/>
</dbReference>
<dbReference type="Pfam" id="PF01603">
    <property type="entry name" value="B56"/>
    <property type="match status" value="1"/>
</dbReference>
<dbReference type="InterPro" id="IPR011989">
    <property type="entry name" value="ARM-like"/>
</dbReference>
<dbReference type="SUPFAM" id="SSF48371">
    <property type="entry name" value="ARM repeat"/>
    <property type="match status" value="1"/>
</dbReference>
<dbReference type="Proteomes" id="UP000605970">
    <property type="component" value="Unassembled WGS sequence"/>
</dbReference>
<organism evidence="2 3">
    <name type="scientific">Meloidogyne graminicola</name>
    <dbReference type="NCBI Taxonomy" id="189291"/>
    <lineage>
        <taxon>Eukaryota</taxon>
        <taxon>Metazoa</taxon>
        <taxon>Ecdysozoa</taxon>
        <taxon>Nematoda</taxon>
        <taxon>Chromadorea</taxon>
        <taxon>Rhabditida</taxon>
        <taxon>Tylenchina</taxon>
        <taxon>Tylenchomorpha</taxon>
        <taxon>Tylenchoidea</taxon>
        <taxon>Meloidogynidae</taxon>
        <taxon>Meloidogyninae</taxon>
        <taxon>Meloidogyne</taxon>
    </lineage>
</organism>
<dbReference type="PANTHER" id="PTHR10257">
    <property type="entry name" value="SERINE/THREONINE PROTEIN PHOSPHATASE 2A PP2A REGULATORY SUBUNIT B"/>
    <property type="match status" value="1"/>
</dbReference>
<gene>
    <name evidence="2" type="ORF">Mgra_00004547</name>
</gene>
<dbReference type="OrthoDB" id="5889616at2759"/>
<dbReference type="GO" id="GO:0007165">
    <property type="term" value="P:signal transduction"/>
    <property type="evidence" value="ECO:0007669"/>
    <property type="project" value="InterPro"/>
</dbReference>
<dbReference type="FunFam" id="1.25.10.10:FF:000331">
    <property type="entry name" value="Phosphoprotein phosphatase, putative"/>
    <property type="match status" value="1"/>
</dbReference>
<dbReference type="Gene3D" id="1.25.10.10">
    <property type="entry name" value="Leucine-rich Repeat Variant"/>
    <property type="match status" value="1"/>
</dbReference>
<dbReference type="GO" id="GO:0019888">
    <property type="term" value="F:protein phosphatase regulator activity"/>
    <property type="evidence" value="ECO:0007669"/>
    <property type="project" value="InterPro"/>
</dbReference>
<dbReference type="InterPro" id="IPR002554">
    <property type="entry name" value="PP2A_B56"/>
</dbReference>
<dbReference type="InterPro" id="IPR016024">
    <property type="entry name" value="ARM-type_fold"/>
</dbReference>
<proteinExistence type="inferred from homology"/>
<sequence>LPSLKDSNNSQLLLILHQKIKQCQQFVDCGEEEGNNNNNLKKVKTNALEEVIEWLTNSKNNKFDEIEYENLRVFSPNSIQDIQTIEELADVGLTSNLTSKAYLEPNWPHLQLVYRLFNLIIEKWSDNIYFIEKEFNSKFVGELIELFNSEDPRERLKLKNVVYTLYSNAVVLRPEIRKRMGWLLLEHIYENKMCKGVSEILEILGDIINGFNVPLKPEHRNFFLKILLPLHKPKTYFLYFAQLSNCVALFLEKDSTLVKPTFDFILGNWPKDFSSKEVLLITELEELLCRIDNNEFKLICIPLFRQLTNCAKSLHFRVAERALQLWNSETILSFISPNYSDLLFPIMLPALYSVNEGNHWKDDINVLVSNSIFPEFIS</sequence>
<comment type="similarity">
    <text evidence="1">Belongs to the phosphatase 2A regulatory subunit B56 family.</text>
</comment>
<comment type="caution">
    <text evidence="2">The sequence shown here is derived from an EMBL/GenBank/DDBJ whole genome shotgun (WGS) entry which is preliminary data.</text>
</comment>
<accession>A0A8S9ZS74</accession>
<dbReference type="PANTHER" id="PTHR10257:SF3">
    <property type="entry name" value="SERINE_THREONINE-PROTEIN PHOSPHATASE 2A 56 KDA REGULATORY SUBUNIT GAMMA ISOFORM"/>
    <property type="match status" value="1"/>
</dbReference>
<dbReference type="GO" id="GO:0000159">
    <property type="term" value="C:protein phosphatase type 2A complex"/>
    <property type="evidence" value="ECO:0007669"/>
    <property type="project" value="InterPro"/>
</dbReference>
<keyword evidence="3" id="KW-1185">Reference proteome</keyword>